<dbReference type="AlphaFoldDB" id="A0A0S3PV59"/>
<evidence type="ECO:0000313" key="3">
    <source>
        <dbReference type="EMBL" id="BAT59710.1"/>
    </source>
</evidence>
<feature type="compositionally biased region" description="Gly residues" evidence="1">
    <location>
        <begin position="106"/>
        <end position="117"/>
    </location>
</feature>
<keyword evidence="4" id="KW-1185">Reference proteome</keyword>
<evidence type="ECO:0000313" key="4">
    <source>
        <dbReference type="Proteomes" id="UP000236884"/>
    </source>
</evidence>
<dbReference type="EMBL" id="AP014946">
    <property type="protein sequence ID" value="BAT59710.1"/>
    <property type="molecule type" value="Genomic_DNA"/>
</dbReference>
<sequence length="126" mass="13050">MVGQSNMLSRAQKFTLAAVATTLLVGAAVAQAKQTYDGNWSVLITTDKGSCDRAYRYPVRIANGVVGYAGQASFQVSGRVQANGAISVRVSRGSQSANGTGRLNGTSGGGSWRGGECSGTWTAEKR</sequence>
<keyword evidence="2" id="KW-0732">Signal</keyword>
<proteinExistence type="predicted"/>
<reference evidence="3 4" key="1">
    <citation type="submission" date="2015-08" db="EMBL/GenBank/DDBJ databases">
        <title>Investigation of the bacterial diversity of lava forest soil.</title>
        <authorList>
            <person name="Lee J.S."/>
        </authorList>
    </citation>
    <scope>NUCLEOTIDE SEQUENCE [LARGE SCALE GENOMIC DNA]</scope>
    <source>
        <strain evidence="3 4">GJW-30</strain>
    </source>
</reference>
<organism evidence="3 4">
    <name type="scientific">Variibacter gotjawalensis</name>
    <dbReference type="NCBI Taxonomy" id="1333996"/>
    <lineage>
        <taxon>Bacteria</taxon>
        <taxon>Pseudomonadati</taxon>
        <taxon>Pseudomonadota</taxon>
        <taxon>Alphaproteobacteria</taxon>
        <taxon>Hyphomicrobiales</taxon>
        <taxon>Nitrobacteraceae</taxon>
        <taxon>Variibacter</taxon>
    </lineage>
</organism>
<dbReference type="KEGG" id="vgo:GJW-30_1_02243"/>
<evidence type="ECO:0000256" key="1">
    <source>
        <dbReference type="SAM" id="MobiDB-lite"/>
    </source>
</evidence>
<dbReference type="RefSeq" id="WP_197703722.1">
    <property type="nucleotide sequence ID" value="NZ_AP014946.1"/>
</dbReference>
<gene>
    <name evidence="3" type="ORF">GJW-30_1_02243</name>
</gene>
<protein>
    <recommendedName>
        <fullName evidence="5">Large exoprotein involved in heme utilization or adhesion</fullName>
    </recommendedName>
</protein>
<evidence type="ECO:0008006" key="5">
    <source>
        <dbReference type="Google" id="ProtNLM"/>
    </source>
</evidence>
<name>A0A0S3PV59_9BRAD</name>
<evidence type="ECO:0000256" key="2">
    <source>
        <dbReference type="SAM" id="SignalP"/>
    </source>
</evidence>
<accession>A0A0S3PV59</accession>
<feature type="signal peptide" evidence="2">
    <location>
        <begin position="1"/>
        <end position="32"/>
    </location>
</feature>
<dbReference type="Proteomes" id="UP000236884">
    <property type="component" value="Chromosome"/>
</dbReference>
<feature type="chain" id="PRO_5006615816" description="Large exoprotein involved in heme utilization or adhesion" evidence="2">
    <location>
        <begin position="33"/>
        <end position="126"/>
    </location>
</feature>
<feature type="region of interest" description="Disordered" evidence="1">
    <location>
        <begin position="93"/>
        <end position="126"/>
    </location>
</feature>